<evidence type="ECO:0000256" key="2">
    <source>
        <dbReference type="ARBA" id="ARBA00022729"/>
    </source>
</evidence>
<dbReference type="Gene3D" id="3.40.50.2300">
    <property type="match status" value="2"/>
</dbReference>
<sequence>MKKLVIPLLIVLLLSSCKIRPGKEVVYPSSFKKSIASVRHDIETKRYQKALKQLSNLRREFPESKYVEQIMYYTAIIEYKKGRYERSKAVLDSIKNAAIFGDEYYFIRGENLYNLKKWEKAFEMYINITSSKYYRRIAYDRIDTLLKKSDNITFMEIVKRYKNINQYRDKEYYIIIKRLYDLKEKDLKNYYIRLMEKKFPESNYISMIESFKTVKVENKTEIEMILPLSGISTTIGQDFLSGFKLATNYNELNIRIIDSHGDPIEMIKGMKNTINRNGSRIVIGPLYTFNSIVASVYCNDREIPIILPMNEDIRIRGIGDNVYQFGKANKEEAETLVEYLKNNGKMRAAIFYMNNPKGRQEESTFEEIFKSAGGNIISKEFFSPNENDYSTQMESLKVAYDSIGYDVIFVNGSPDNLIMAATQLKYYEINARIIGLGDWDEDKVIRLGGTYVDSVIYAKANWEGKDIFKKNVTIEYRRKYHYSPTIASYYGYDTGLLINRIFKQKGNMKEILSGLSGFWGTTGYISINNNSKSPGVELYMILNNRIMRLKRSDNGKGN</sequence>
<dbReference type="InterPro" id="IPR028081">
    <property type="entry name" value="Leu-bd"/>
</dbReference>
<dbReference type="InterPro" id="IPR051010">
    <property type="entry name" value="BCAA_transport"/>
</dbReference>
<feature type="domain" description="Leucine-binding protein" evidence="3">
    <location>
        <begin position="224"/>
        <end position="505"/>
    </location>
</feature>
<dbReference type="PANTHER" id="PTHR30483">
    <property type="entry name" value="LEUCINE-SPECIFIC-BINDING PROTEIN"/>
    <property type="match status" value="1"/>
</dbReference>
<dbReference type="SUPFAM" id="SSF48452">
    <property type="entry name" value="TPR-like"/>
    <property type="match status" value="1"/>
</dbReference>
<reference evidence="4 5" key="1">
    <citation type="submission" date="2018-06" db="EMBL/GenBank/DDBJ databases">
        <title>Extensive metabolic versatility and redundancy in microbially diverse, dynamic hydrothermal sediments.</title>
        <authorList>
            <person name="Dombrowski N."/>
            <person name="Teske A."/>
            <person name="Baker B.J."/>
        </authorList>
    </citation>
    <scope>NUCLEOTIDE SEQUENCE [LARGE SCALE GENOMIC DNA]</scope>
    <source>
        <strain evidence="4">B35_G9</strain>
    </source>
</reference>
<dbReference type="InterPro" id="IPR028082">
    <property type="entry name" value="Peripla_BP_I"/>
</dbReference>
<dbReference type="SUPFAM" id="SSF53822">
    <property type="entry name" value="Periplasmic binding protein-like I"/>
    <property type="match status" value="1"/>
</dbReference>
<comment type="caution">
    <text evidence="4">The sequence shown here is derived from an EMBL/GenBank/DDBJ whole genome shotgun (WGS) entry which is preliminary data.</text>
</comment>
<dbReference type="EMBL" id="QNBC01000089">
    <property type="protein sequence ID" value="RKX65455.1"/>
    <property type="molecule type" value="Genomic_DNA"/>
</dbReference>
<keyword evidence="2" id="KW-0732">Signal</keyword>
<dbReference type="InterPro" id="IPR011990">
    <property type="entry name" value="TPR-like_helical_dom_sf"/>
</dbReference>
<dbReference type="Proteomes" id="UP000282321">
    <property type="component" value="Unassembled WGS sequence"/>
</dbReference>
<evidence type="ECO:0000256" key="1">
    <source>
        <dbReference type="ARBA" id="ARBA00010062"/>
    </source>
</evidence>
<proteinExistence type="inferred from homology"/>
<dbReference type="PANTHER" id="PTHR30483:SF6">
    <property type="entry name" value="PERIPLASMIC BINDING PROTEIN OF ABC TRANSPORTER FOR NATURAL AMINO ACIDS"/>
    <property type="match status" value="1"/>
</dbReference>
<dbReference type="Pfam" id="PF13458">
    <property type="entry name" value="Peripla_BP_6"/>
    <property type="match status" value="1"/>
</dbReference>
<evidence type="ECO:0000313" key="5">
    <source>
        <dbReference type="Proteomes" id="UP000282321"/>
    </source>
</evidence>
<dbReference type="AlphaFoldDB" id="A0A660S6T8"/>
<dbReference type="CDD" id="cd06339">
    <property type="entry name" value="PBP1_YraM_LppC_lipoprotein-like"/>
    <property type="match status" value="1"/>
</dbReference>
<protein>
    <recommendedName>
        <fullName evidence="3">Leucine-binding protein domain-containing protein</fullName>
    </recommendedName>
</protein>
<dbReference type="Gene3D" id="1.25.40.10">
    <property type="entry name" value="Tetratricopeptide repeat domain"/>
    <property type="match status" value="1"/>
</dbReference>
<evidence type="ECO:0000259" key="3">
    <source>
        <dbReference type="Pfam" id="PF13458"/>
    </source>
</evidence>
<organism evidence="4 5">
    <name type="scientific">candidate division TA06 bacterium</name>
    <dbReference type="NCBI Taxonomy" id="2250710"/>
    <lineage>
        <taxon>Bacteria</taxon>
        <taxon>Bacteria division TA06</taxon>
    </lineage>
</organism>
<comment type="similarity">
    <text evidence="1">Belongs to the leucine-binding protein family.</text>
</comment>
<name>A0A660S6T8_UNCT6</name>
<gene>
    <name evidence="4" type="ORF">DRP44_06285</name>
</gene>
<dbReference type="PROSITE" id="PS51257">
    <property type="entry name" value="PROKAR_LIPOPROTEIN"/>
    <property type="match status" value="1"/>
</dbReference>
<accession>A0A660S6T8</accession>
<evidence type="ECO:0000313" key="4">
    <source>
        <dbReference type="EMBL" id="RKX65455.1"/>
    </source>
</evidence>